<dbReference type="PANTHER" id="PTHR42103">
    <property type="entry name" value="ALPHA/BETA-HYDROLASES SUPERFAMILY PROTEIN"/>
    <property type="match status" value="1"/>
</dbReference>
<proteinExistence type="predicted"/>
<evidence type="ECO:0000259" key="1">
    <source>
        <dbReference type="Pfam" id="PF00561"/>
    </source>
</evidence>
<protein>
    <submittedName>
        <fullName evidence="2">Alpha/beta-hydrolase</fullName>
    </submittedName>
</protein>
<dbReference type="PANTHER" id="PTHR42103:SF2">
    <property type="entry name" value="AB HYDROLASE-1 DOMAIN-CONTAINING PROTEIN"/>
    <property type="match status" value="1"/>
</dbReference>
<dbReference type="OrthoDB" id="10260961at2759"/>
<dbReference type="GO" id="GO:0016787">
    <property type="term" value="F:hydrolase activity"/>
    <property type="evidence" value="ECO:0007669"/>
    <property type="project" value="UniProtKB-KW"/>
</dbReference>
<dbReference type="Gene3D" id="3.40.50.1820">
    <property type="entry name" value="alpha/beta hydrolase"/>
    <property type="match status" value="1"/>
</dbReference>
<keyword evidence="2" id="KW-0378">Hydrolase</keyword>
<dbReference type="STRING" id="1884261.A0A5C3R039"/>
<accession>A0A5C3R039</accession>
<name>A0A5C3R039_9AGAR</name>
<gene>
    <name evidence="2" type="ORF">BDV98DRAFT_525794</name>
</gene>
<reference evidence="2 3" key="1">
    <citation type="journal article" date="2019" name="Nat. Ecol. Evol.">
        <title>Megaphylogeny resolves global patterns of mushroom evolution.</title>
        <authorList>
            <person name="Varga T."/>
            <person name="Krizsan K."/>
            <person name="Foldi C."/>
            <person name="Dima B."/>
            <person name="Sanchez-Garcia M."/>
            <person name="Sanchez-Ramirez S."/>
            <person name="Szollosi G.J."/>
            <person name="Szarkandi J.G."/>
            <person name="Papp V."/>
            <person name="Albert L."/>
            <person name="Andreopoulos W."/>
            <person name="Angelini C."/>
            <person name="Antonin V."/>
            <person name="Barry K.W."/>
            <person name="Bougher N.L."/>
            <person name="Buchanan P."/>
            <person name="Buyck B."/>
            <person name="Bense V."/>
            <person name="Catcheside P."/>
            <person name="Chovatia M."/>
            <person name="Cooper J."/>
            <person name="Damon W."/>
            <person name="Desjardin D."/>
            <person name="Finy P."/>
            <person name="Geml J."/>
            <person name="Haridas S."/>
            <person name="Hughes K."/>
            <person name="Justo A."/>
            <person name="Karasinski D."/>
            <person name="Kautmanova I."/>
            <person name="Kiss B."/>
            <person name="Kocsube S."/>
            <person name="Kotiranta H."/>
            <person name="LaButti K.M."/>
            <person name="Lechner B.E."/>
            <person name="Liimatainen K."/>
            <person name="Lipzen A."/>
            <person name="Lukacs Z."/>
            <person name="Mihaltcheva S."/>
            <person name="Morgado L.N."/>
            <person name="Niskanen T."/>
            <person name="Noordeloos M.E."/>
            <person name="Ohm R.A."/>
            <person name="Ortiz-Santana B."/>
            <person name="Ovrebo C."/>
            <person name="Racz N."/>
            <person name="Riley R."/>
            <person name="Savchenko A."/>
            <person name="Shiryaev A."/>
            <person name="Soop K."/>
            <person name="Spirin V."/>
            <person name="Szebenyi C."/>
            <person name="Tomsovsky M."/>
            <person name="Tulloss R.E."/>
            <person name="Uehling J."/>
            <person name="Grigoriev I.V."/>
            <person name="Vagvolgyi C."/>
            <person name="Papp T."/>
            <person name="Martin F.M."/>
            <person name="Miettinen O."/>
            <person name="Hibbett D.S."/>
            <person name="Nagy L.G."/>
        </authorList>
    </citation>
    <scope>NUCLEOTIDE SEQUENCE [LARGE SCALE GENOMIC DNA]</scope>
    <source>
        <strain evidence="2 3">CBS 309.79</strain>
    </source>
</reference>
<feature type="domain" description="AB hydrolase-1" evidence="1">
    <location>
        <begin position="48"/>
        <end position="119"/>
    </location>
</feature>
<evidence type="ECO:0000313" key="3">
    <source>
        <dbReference type="Proteomes" id="UP000305067"/>
    </source>
</evidence>
<dbReference type="Proteomes" id="UP000305067">
    <property type="component" value="Unassembled WGS sequence"/>
</dbReference>
<dbReference type="SUPFAM" id="SSF53474">
    <property type="entry name" value="alpha/beta-Hydrolases"/>
    <property type="match status" value="1"/>
</dbReference>
<keyword evidence="3" id="KW-1185">Reference proteome</keyword>
<evidence type="ECO:0000313" key="2">
    <source>
        <dbReference type="EMBL" id="TFL04024.1"/>
    </source>
</evidence>
<sequence>MEIIEVNGIQLEGSLERRSTATSEGKLAVCLHPWSWLGGRMNDPVLASLKPLLRQKGYHILLYNSRGVGRSTGRASLTGSPEVDDLQAVVHWALDRLGDIQSVLLVGYSYGALIASSLPLLSRPLKTSHLLISYPVSVRGFLTLFRSGTYASKLSELLRDNSSRVMVVYGDCDDFTGAGRYRAWQLELEKETSATLTCVCVQGANHFWGSDRASAQLLESVESWVD</sequence>
<dbReference type="Pfam" id="PF00561">
    <property type="entry name" value="Abhydrolase_1"/>
    <property type="match status" value="1"/>
</dbReference>
<dbReference type="InterPro" id="IPR029058">
    <property type="entry name" value="AB_hydrolase_fold"/>
</dbReference>
<organism evidence="2 3">
    <name type="scientific">Pterulicium gracile</name>
    <dbReference type="NCBI Taxonomy" id="1884261"/>
    <lineage>
        <taxon>Eukaryota</taxon>
        <taxon>Fungi</taxon>
        <taxon>Dikarya</taxon>
        <taxon>Basidiomycota</taxon>
        <taxon>Agaricomycotina</taxon>
        <taxon>Agaricomycetes</taxon>
        <taxon>Agaricomycetidae</taxon>
        <taxon>Agaricales</taxon>
        <taxon>Pleurotineae</taxon>
        <taxon>Pterulaceae</taxon>
        <taxon>Pterulicium</taxon>
    </lineage>
</organism>
<dbReference type="InterPro" id="IPR000073">
    <property type="entry name" value="AB_hydrolase_1"/>
</dbReference>
<dbReference type="AlphaFoldDB" id="A0A5C3R039"/>
<dbReference type="EMBL" id="ML178819">
    <property type="protein sequence ID" value="TFL04024.1"/>
    <property type="molecule type" value="Genomic_DNA"/>
</dbReference>